<protein>
    <submittedName>
        <fullName evidence="3">L,D-peptidoglycan transpeptidase YkuD (ErfK/YbiS/YcfS/YnhG family)</fullName>
    </submittedName>
</protein>
<feature type="compositionally biased region" description="Low complexity" evidence="1">
    <location>
        <begin position="205"/>
        <end position="214"/>
    </location>
</feature>
<accession>A0A4R3YJM5</accession>
<sequence>MKKQAIMGLALMLLMGCSSQKIETEKKEPMLTFQDIKEVEYGDSFEVSNLVKDVQGVIKDYPKLDTLKVGKQSLTFVVELDQTKKDFQFDIEVKDTKHPIIELKKDKITINTKEKIDVLKYVQKIKDPVDGDLKYIKENQVKKESLAYYTYHESIDYSKPGTYKIHFTAIDNHQNKTEKDLLVVVKEEKPIQKTTSTVHQKEQETTSQNNNTTKPQKETKKELDQKDYQYVLTSTVDKMKAAQGKNKMVIVTAKAKARKCVVQYFEKQNNQWVEKMKTNGLVGKAGIGVGSENSTRTPMGVFHFTHAYGIKANPGSVLAYTQINQHHYWCGDQYYNQFVDETQMDHSQCSHVNDEHLIDYPGSYNYFLSYNYNSSCIKGKGFAYFLHCARGNYTMGCVGVNQSNMVYLMQRVDSSTGFVVSLINQIENY</sequence>
<feature type="domain" description="L,D-TPase catalytic" evidence="2">
    <location>
        <begin position="276"/>
        <end position="416"/>
    </location>
</feature>
<evidence type="ECO:0000256" key="1">
    <source>
        <dbReference type="SAM" id="MobiDB-lite"/>
    </source>
</evidence>
<gene>
    <name evidence="3" type="ORF">EDD60_12727</name>
</gene>
<dbReference type="Gene3D" id="2.60.40.10">
    <property type="entry name" value="Immunoglobulins"/>
    <property type="match status" value="1"/>
</dbReference>
<reference evidence="3 4" key="1">
    <citation type="submission" date="2019-03" db="EMBL/GenBank/DDBJ databases">
        <title>Genomic Encyclopedia of Type Strains, Phase IV (KMG-IV): sequencing the most valuable type-strain genomes for metagenomic binning, comparative biology and taxonomic classification.</title>
        <authorList>
            <person name="Goeker M."/>
        </authorList>
    </citation>
    <scope>NUCLEOTIDE SEQUENCE [LARGE SCALE GENOMIC DNA]</scope>
    <source>
        <strain evidence="3 4">DSM 29487</strain>
    </source>
</reference>
<dbReference type="GO" id="GO:0016740">
    <property type="term" value="F:transferase activity"/>
    <property type="evidence" value="ECO:0007669"/>
    <property type="project" value="InterPro"/>
</dbReference>
<dbReference type="InterPro" id="IPR013783">
    <property type="entry name" value="Ig-like_fold"/>
</dbReference>
<proteinExistence type="predicted"/>
<dbReference type="InterPro" id="IPR005490">
    <property type="entry name" value="LD_TPept_cat_dom"/>
</dbReference>
<evidence type="ECO:0000313" key="4">
    <source>
        <dbReference type="Proteomes" id="UP000295515"/>
    </source>
</evidence>
<evidence type="ECO:0000313" key="3">
    <source>
        <dbReference type="EMBL" id="TCV92282.1"/>
    </source>
</evidence>
<feature type="region of interest" description="Disordered" evidence="1">
    <location>
        <begin position="193"/>
        <end position="222"/>
    </location>
</feature>
<dbReference type="Pfam" id="PF03734">
    <property type="entry name" value="YkuD"/>
    <property type="match status" value="1"/>
</dbReference>
<dbReference type="PANTHER" id="PTHR38589:SF1">
    <property type="entry name" value="BLR0621 PROTEIN"/>
    <property type="match status" value="1"/>
</dbReference>
<dbReference type="GeneID" id="98916528"/>
<dbReference type="RefSeq" id="WP_066450065.1">
    <property type="nucleotide sequence ID" value="NZ_JANKBF010000005.1"/>
</dbReference>
<dbReference type="EMBL" id="SMCQ01000027">
    <property type="protein sequence ID" value="TCV92282.1"/>
    <property type="molecule type" value="Genomic_DNA"/>
</dbReference>
<organism evidence="3 4">
    <name type="scientific">Longibaculum muris</name>
    <dbReference type="NCBI Taxonomy" id="1796628"/>
    <lineage>
        <taxon>Bacteria</taxon>
        <taxon>Bacillati</taxon>
        <taxon>Bacillota</taxon>
        <taxon>Erysipelotrichia</taxon>
        <taxon>Erysipelotrichales</taxon>
        <taxon>Coprobacillaceae</taxon>
        <taxon>Longibaculum</taxon>
    </lineage>
</organism>
<name>A0A4R3YJM5_9FIRM</name>
<comment type="caution">
    <text evidence="3">The sequence shown here is derived from an EMBL/GenBank/DDBJ whole genome shotgun (WGS) entry which is preliminary data.</text>
</comment>
<keyword evidence="4" id="KW-1185">Reference proteome</keyword>
<dbReference type="PANTHER" id="PTHR38589">
    <property type="entry name" value="BLR0621 PROTEIN"/>
    <property type="match status" value="1"/>
</dbReference>
<evidence type="ECO:0000259" key="2">
    <source>
        <dbReference type="Pfam" id="PF03734"/>
    </source>
</evidence>
<dbReference type="AlphaFoldDB" id="A0A4R3YJM5"/>
<dbReference type="Proteomes" id="UP000295515">
    <property type="component" value="Unassembled WGS sequence"/>
</dbReference>
<dbReference type="PROSITE" id="PS51257">
    <property type="entry name" value="PROKAR_LIPOPROTEIN"/>
    <property type="match status" value="1"/>
</dbReference>